<sequence length="159" mass="18414">MARKGSPRFNMSSSPKLRRFIPKTTATKNCLLLNAVGQKRVVVLQEALRGPLLTFSMNLKIVAIEVTMVGTQGWNRMVKEFHLRNKYVSFTKAQIQDKESQLKRDYKMLKAARQQSGSSWNEKRNMVEGPPTLWENLMVDTWLKGLEVALLLRHRKRKN</sequence>
<protein>
    <recommendedName>
        <fullName evidence="1">Myb/SANT-like domain-containing protein</fullName>
    </recommendedName>
</protein>
<dbReference type="Pfam" id="PF12776">
    <property type="entry name" value="Myb_DNA-bind_3"/>
    <property type="match status" value="1"/>
</dbReference>
<comment type="caution">
    <text evidence="2">The sequence shown here is derived from an EMBL/GenBank/DDBJ whole genome shotgun (WGS) entry which is preliminary data.</text>
</comment>
<dbReference type="PANTHER" id="PTHR46934:SF14">
    <property type="entry name" value="OS11G0427500 PROTEIN"/>
    <property type="match status" value="1"/>
</dbReference>
<dbReference type="AlphaFoldDB" id="A0A3L6DC81"/>
<evidence type="ECO:0000313" key="2">
    <source>
        <dbReference type="EMBL" id="PWZ06206.1"/>
    </source>
</evidence>
<dbReference type="EMBL" id="NCVQ01000010">
    <property type="protein sequence ID" value="PWZ06206.1"/>
    <property type="molecule type" value="Genomic_DNA"/>
</dbReference>
<reference evidence="2" key="1">
    <citation type="journal article" date="2018" name="Nat. Genet.">
        <title>Extensive intraspecific gene order and gene structural variations between Mo17 and other maize genomes.</title>
        <authorList>
            <person name="Sun S."/>
            <person name="Zhou Y."/>
            <person name="Chen J."/>
            <person name="Shi J."/>
            <person name="Zhao H."/>
            <person name="Zhao H."/>
            <person name="Song W."/>
            <person name="Zhang M."/>
            <person name="Cui Y."/>
            <person name="Dong X."/>
            <person name="Liu H."/>
            <person name="Ma X."/>
            <person name="Jiao Y."/>
            <person name="Wang B."/>
            <person name="Wei X."/>
            <person name="Stein J.C."/>
            <person name="Glaubitz J.C."/>
            <person name="Lu F."/>
            <person name="Yu G."/>
            <person name="Liang C."/>
            <person name="Fengler K."/>
            <person name="Li B."/>
            <person name="Rafalski A."/>
            <person name="Schnable P.S."/>
            <person name="Ware D.H."/>
            <person name="Buckler E.S."/>
            <person name="Lai J."/>
        </authorList>
    </citation>
    <scope>NUCLEOTIDE SEQUENCE [LARGE SCALE GENOMIC DNA]</scope>
    <source>
        <tissue evidence="2">Seedling</tissue>
    </source>
</reference>
<dbReference type="InterPro" id="IPR024752">
    <property type="entry name" value="Myb/SANT-like_dom"/>
</dbReference>
<accession>A0A3L6DC81</accession>
<name>A0A3L6DC81_MAIZE</name>
<evidence type="ECO:0000259" key="1">
    <source>
        <dbReference type="Pfam" id="PF12776"/>
    </source>
</evidence>
<dbReference type="Proteomes" id="UP000251960">
    <property type="component" value="Chromosome 9"/>
</dbReference>
<feature type="domain" description="Myb/SANT-like" evidence="1">
    <location>
        <begin position="65"/>
        <end position="136"/>
    </location>
</feature>
<dbReference type="PANTHER" id="PTHR46934">
    <property type="entry name" value="MYB_DNA-BIND_3 DOMAIN-CONTAINING PROTEIN-RELATED"/>
    <property type="match status" value="1"/>
</dbReference>
<proteinExistence type="predicted"/>
<organism evidence="2">
    <name type="scientific">Zea mays</name>
    <name type="common">Maize</name>
    <dbReference type="NCBI Taxonomy" id="4577"/>
    <lineage>
        <taxon>Eukaryota</taxon>
        <taxon>Viridiplantae</taxon>
        <taxon>Streptophyta</taxon>
        <taxon>Embryophyta</taxon>
        <taxon>Tracheophyta</taxon>
        <taxon>Spermatophyta</taxon>
        <taxon>Magnoliopsida</taxon>
        <taxon>Liliopsida</taxon>
        <taxon>Poales</taxon>
        <taxon>Poaceae</taxon>
        <taxon>PACMAD clade</taxon>
        <taxon>Panicoideae</taxon>
        <taxon>Andropogonodae</taxon>
        <taxon>Andropogoneae</taxon>
        <taxon>Tripsacinae</taxon>
        <taxon>Zea</taxon>
    </lineage>
</organism>
<gene>
    <name evidence="2" type="ORF">Zm00014a_001727</name>
</gene>